<organism evidence="11 12">
    <name type="scientific">Gracilibacillus orientalis</name>
    <dbReference type="NCBI Taxonomy" id="334253"/>
    <lineage>
        <taxon>Bacteria</taxon>
        <taxon>Bacillati</taxon>
        <taxon>Bacillota</taxon>
        <taxon>Bacilli</taxon>
        <taxon>Bacillales</taxon>
        <taxon>Bacillaceae</taxon>
        <taxon>Gracilibacillus</taxon>
    </lineage>
</organism>
<feature type="transmembrane region" description="Helical" evidence="10">
    <location>
        <begin position="6"/>
        <end position="28"/>
    </location>
</feature>
<dbReference type="GO" id="GO:0005886">
    <property type="term" value="C:plasma membrane"/>
    <property type="evidence" value="ECO:0007669"/>
    <property type="project" value="UniProtKB-SubCell"/>
</dbReference>
<name>A0A1I4PWK0_9BACI</name>
<dbReference type="GO" id="GO:0006935">
    <property type="term" value="P:chemotaxis"/>
    <property type="evidence" value="ECO:0007669"/>
    <property type="project" value="UniProtKB-KW"/>
</dbReference>
<evidence type="ECO:0000256" key="4">
    <source>
        <dbReference type="ARBA" id="ARBA00022475"/>
    </source>
</evidence>
<dbReference type="GO" id="GO:0071973">
    <property type="term" value="P:bacterial-type flagellum-dependent cell motility"/>
    <property type="evidence" value="ECO:0007669"/>
    <property type="project" value="InterPro"/>
</dbReference>
<comment type="function">
    <text evidence="1 10">Controls the rotational direction of flagella during chemotaxis.</text>
</comment>
<evidence type="ECO:0000256" key="10">
    <source>
        <dbReference type="RuleBase" id="RU364125"/>
    </source>
</evidence>
<keyword evidence="12" id="KW-1185">Reference proteome</keyword>
<evidence type="ECO:0000313" key="11">
    <source>
        <dbReference type="EMBL" id="SFM32124.1"/>
    </source>
</evidence>
<dbReference type="RefSeq" id="WP_091485446.1">
    <property type="nucleotide sequence ID" value="NZ_FOTR01000013.1"/>
</dbReference>
<dbReference type="GO" id="GO:0009425">
    <property type="term" value="C:bacterial-type flagellum basal body"/>
    <property type="evidence" value="ECO:0007669"/>
    <property type="project" value="InterPro"/>
</dbReference>
<sequence length="138" mass="15660">MNPKLIKILVVVLLIITIAGAVTLYFLLNKSSNEGEGMSIDDMVKYSHTTEEIRTDLNDGNFVLIQFQLITNSKAALEELQKREFQVKNEFIKLSVDLTTKDFQENLTELESDIKTAMNKHMTEGQIVDVLIISKVIQ</sequence>
<keyword evidence="11" id="KW-0966">Cell projection</keyword>
<dbReference type="OrthoDB" id="2381796at2"/>
<comment type="subcellular location">
    <subcellularLocation>
        <location evidence="2">Cell membrane</location>
        <topology evidence="2">Single-pass membrane protein</topology>
    </subcellularLocation>
</comment>
<keyword evidence="11" id="KW-0282">Flagellum</keyword>
<dbReference type="AlphaFoldDB" id="A0A1I4PWK0"/>
<evidence type="ECO:0000256" key="6">
    <source>
        <dbReference type="ARBA" id="ARBA00022692"/>
    </source>
</evidence>
<reference evidence="12" key="1">
    <citation type="submission" date="2016-10" db="EMBL/GenBank/DDBJ databases">
        <authorList>
            <person name="Varghese N."/>
            <person name="Submissions S."/>
        </authorList>
    </citation>
    <scope>NUCLEOTIDE SEQUENCE [LARGE SCALE GENOMIC DNA]</scope>
    <source>
        <strain evidence="12">CGMCC 1.4250</strain>
    </source>
</reference>
<evidence type="ECO:0000256" key="8">
    <source>
        <dbReference type="ARBA" id="ARBA00022989"/>
    </source>
</evidence>
<evidence type="ECO:0000256" key="2">
    <source>
        <dbReference type="ARBA" id="ARBA00004162"/>
    </source>
</evidence>
<dbReference type="EMBL" id="FOTR01000013">
    <property type="protein sequence ID" value="SFM32124.1"/>
    <property type="molecule type" value="Genomic_DNA"/>
</dbReference>
<keyword evidence="11" id="KW-0969">Cilium</keyword>
<evidence type="ECO:0000313" key="12">
    <source>
        <dbReference type="Proteomes" id="UP000198565"/>
    </source>
</evidence>
<dbReference type="Proteomes" id="UP000198565">
    <property type="component" value="Unassembled WGS sequence"/>
</dbReference>
<dbReference type="Pfam" id="PF03748">
    <property type="entry name" value="FliL"/>
    <property type="match status" value="1"/>
</dbReference>
<evidence type="ECO:0000256" key="3">
    <source>
        <dbReference type="ARBA" id="ARBA00008281"/>
    </source>
</evidence>
<protein>
    <recommendedName>
        <fullName evidence="10">Flagellar protein FliL</fullName>
    </recommendedName>
</protein>
<keyword evidence="5 10" id="KW-0145">Chemotaxis</keyword>
<keyword evidence="8 10" id="KW-1133">Transmembrane helix</keyword>
<evidence type="ECO:0000256" key="9">
    <source>
        <dbReference type="ARBA" id="ARBA00023136"/>
    </source>
</evidence>
<dbReference type="STRING" id="334253.SAMN04487943_11365"/>
<dbReference type="InterPro" id="IPR005503">
    <property type="entry name" value="FliL"/>
</dbReference>
<keyword evidence="4 10" id="KW-1003">Cell membrane</keyword>
<keyword evidence="7 10" id="KW-0283">Flagellar rotation</keyword>
<evidence type="ECO:0000256" key="1">
    <source>
        <dbReference type="ARBA" id="ARBA00002254"/>
    </source>
</evidence>
<evidence type="ECO:0000256" key="5">
    <source>
        <dbReference type="ARBA" id="ARBA00022500"/>
    </source>
</evidence>
<accession>A0A1I4PWK0</accession>
<gene>
    <name evidence="11" type="ORF">SAMN04487943_11365</name>
</gene>
<keyword evidence="6 10" id="KW-0812">Transmembrane</keyword>
<evidence type="ECO:0000256" key="7">
    <source>
        <dbReference type="ARBA" id="ARBA00022779"/>
    </source>
</evidence>
<comment type="similarity">
    <text evidence="3 10">Belongs to the FliL family.</text>
</comment>
<keyword evidence="9 10" id="KW-0472">Membrane</keyword>
<proteinExistence type="inferred from homology"/>